<dbReference type="Pfam" id="PF04716">
    <property type="entry name" value="ETC_C1_NDUFA5"/>
    <property type="match status" value="1"/>
</dbReference>
<evidence type="ECO:0000256" key="7">
    <source>
        <dbReference type="ARBA" id="ARBA00022792"/>
    </source>
</evidence>
<comment type="subunit">
    <text evidence="4">Complex I is composed of 45 different subunits.</text>
</comment>
<evidence type="ECO:0000256" key="8">
    <source>
        <dbReference type="ARBA" id="ARBA00022982"/>
    </source>
</evidence>
<sequence length="115" mass="12994">MATTKLTTGLARLPVAKNPHHLLGVIYGRTLRALAKMPQDYPYRMNTESLVNKRTEFVKSTACVADLEKKIGSGHIEEVIIQADNELLLSRKILEWRSWEPLSGAAPANQWKWPL</sequence>
<proteinExistence type="inferred from homology"/>
<comment type="subcellular location">
    <subcellularLocation>
        <location evidence="2">Mitochondrion inner membrane</location>
        <topology evidence="2">Peripheral membrane protein</topology>
        <orientation evidence="2">Matrix side</orientation>
    </subcellularLocation>
</comment>
<keyword evidence="12" id="KW-1185">Reference proteome</keyword>
<evidence type="ECO:0000256" key="3">
    <source>
        <dbReference type="ARBA" id="ARBA00010261"/>
    </source>
</evidence>
<evidence type="ECO:0000256" key="6">
    <source>
        <dbReference type="ARBA" id="ARBA00022660"/>
    </source>
</evidence>
<organism evidence="11 12">
    <name type="scientific">Lepeophtheirus salmonis</name>
    <name type="common">Salmon louse</name>
    <name type="synonym">Caligus salmonis</name>
    <dbReference type="NCBI Taxonomy" id="72036"/>
    <lineage>
        <taxon>Eukaryota</taxon>
        <taxon>Metazoa</taxon>
        <taxon>Ecdysozoa</taxon>
        <taxon>Arthropoda</taxon>
        <taxon>Crustacea</taxon>
        <taxon>Multicrustacea</taxon>
        <taxon>Hexanauplia</taxon>
        <taxon>Copepoda</taxon>
        <taxon>Siphonostomatoida</taxon>
        <taxon>Caligidae</taxon>
        <taxon>Lepeophtheirus</taxon>
    </lineage>
</organism>
<dbReference type="EMBL" id="HG994589">
    <property type="protein sequence ID" value="CAF2793379.1"/>
    <property type="molecule type" value="Genomic_DNA"/>
</dbReference>
<dbReference type="AlphaFoldDB" id="A0A7R8H1G3"/>
<evidence type="ECO:0000256" key="10">
    <source>
        <dbReference type="ARBA" id="ARBA00023136"/>
    </source>
</evidence>
<protein>
    <submittedName>
        <fullName evidence="11">NDUFA5</fullName>
    </submittedName>
</protein>
<keyword evidence="6" id="KW-0679">Respiratory chain</keyword>
<evidence type="ECO:0000313" key="11">
    <source>
        <dbReference type="EMBL" id="CAF2793379.1"/>
    </source>
</evidence>
<keyword evidence="8" id="KW-0249">Electron transport</keyword>
<dbReference type="InterPro" id="IPR006806">
    <property type="entry name" value="NDUFA5"/>
</dbReference>
<evidence type="ECO:0000256" key="1">
    <source>
        <dbReference type="ARBA" id="ARBA00003195"/>
    </source>
</evidence>
<evidence type="ECO:0000256" key="4">
    <source>
        <dbReference type="ARBA" id="ARBA00011533"/>
    </source>
</evidence>
<dbReference type="GO" id="GO:0005743">
    <property type="term" value="C:mitochondrial inner membrane"/>
    <property type="evidence" value="ECO:0007669"/>
    <property type="project" value="UniProtKB-SubCell"/>
</dbReference>
<dbReference type="PANTHER" id="PTHR12653:SF0">
    <property type="entry name" value="NADH DEHYDROGENASE [UBIQUINONE] 1 ALPHA SUBCOMPLEX SUBUNIT 5"/>
    <property type="match status" value="1"/>
</dbReference>
<gene>
    <name evidence="11" type="ORF">LSAA_2484</name>
</gene>
<reference evidence="11" key="1">
    <citation type="submission" date="2021-02" db="EMBL/GenBank/DDBJ databases">
        <authorList>
            <person name="Bekaert M."/>
        </authorList>
    </citation>
    <scope>NUCLEOTIDE SEQUENCE</scope>
    <source>
        <strain evidence="11">IoA-00</strain>
    </source>
</reference>
<dbReference type="OrthoDB" id="286811at2759"/>
<keyword evidence="9" id="KW-0496">Mitochondrion</keyword>
<dbReference type="Proteomes" id="UP000675881">
    <property type="component" value="Chromosome 10"/>
</dbReference>
<dbReference type="GO" id="GO:0022904">
    <property type="term" value="P:respiratory electron transport chain"/>
    <property type="evidence" value="ECO:0007669"/>
    <property type="project" value="InterPro"/>
</dbReference>
<accession>A0A7R8H1G3</accession>
<evidence type="ECO:0000256" key="5">
    <source>
        <dbReference type="ARBA" id="ARBA00022448"/>
    </source>
</evidence>
<keyword evidence="10" id="KW-0472">Membrane</keyword>
<name>A0A7R8H1G3_LEPSM</name>
<keyword evidence="7" id="KW-0999">Mitochondrion inner membrane</keyword>
<evidence type="ECO:0000313" key="12">
    <source>
        <dbReference type="Proteomes" id="UP000675881"/>
    </source>
</evidence>
<evidence type="ECO:0000256" key="9">
    <source>
        <dbReference type="ARBA" id="ARBA00023128"/>
    </source>
</evidence>
<comment type="similarity">
    <text evidence="3">Belongs to the complex I NDUFA5 subunit family.</text>
</comment>
<keyword evidence="5" id="KW-0813">Transport</keyword>
<evidence type="ECO:0000256" key="2">
    <source>
        <dbReference type="ARBA" id="ARBA00004443"/>
    </source>
</evidence>
<comment type="function">
    <text evidence="1">Accessory subunit of the mitochondrial membrane respiratory chain NADH dehydrogenase (Complex I), that is believed not to be involved in catalysis. Complex I functions in the transfer of electrons from NADH to the respiratory chain. The immediate electron acceptor for the enzyme is believed to be ubiquinone.</text>
</comment>
<dbReference type="PANTHER" id="PTHR12653">
    <property type="entry name" value="NADH-UBIQUINONE OXIDOREDUCTASE 13 KD-B SUBUNIT"/>
    <property type="match status" value="1"/>
</dbReference>